<keyword evidence="2" id="KW-0472">Membrane</keyword>
<feature type="transmembrane region" description="Helical" evidence="2">
    <location>
        <begin position="20"/>
        <end position="37"/>
    </location>
</feature>
<evidence type="ECO:0000256" key="1">
    <source>
        <dbReference type="SAM" id="MobiDB-lite"/>
    </source>
</evidence>
<dbReference type="InterPro" id="IPR025315">
    <property type="entry name" value="DUF4220"/>
</dbReference>
<dbReference type="EnsemblPlants" id="OB06G11290.1">
    <property type="protein sequence ID" value="OB06G11290.1"/>
    <property type="gene ID" value="OB06G11290"/>
</dbReference>
<dbReference type="eggNOG" id="ENOG502QSWW">
    <property type="taxonomic scope" value="Eukaryota"/>
</dbReference>
<feature type="transmembrane region" description="Helical" evidence="2">
    <location>
        <begin position="88"/>
        <end position="105"/>
    </location>
</feature>
<evidence type="ECO:0000259" key="3">
    <source>
        <dbReference type="Pfam" id="PF13968"/>
    </source>
</evidence>
<reference evidence="4" key="2">
    <citation type="submission" date="2013-04" db="UniProtKB">
        <authorList>
            <consortium name="EnsemblPlants"/>
        </authorList>
    </citation>
    <scope>IDENTIFICATION</scope>
</reference>
<protein>
    <recommendedName>
        <fullName evidence="3">DUF4220 domain-containing protein</fullName>
    </recommendedName>
</protein>
<name>J3MAT5_ORYBR</name>
<feature type="transmembrane region" description="Helical" evidence="2">
    <location>
        <begin position="49"/>
        <end position="68"/>
    </location>
</feature>
<dbReference type="AlphaFoldDB" id="J3MAT5"/>
<dbReference type="PANTHER" id="PTHR31325">
    <property type="entry name" value="OS01G0798800 PROTEIN-RELATED"/>
    <property type="match status" value="1"/>
</dbReference>
<dbReference type="Gramene" id="OB06G11290.1">
    <property type="protein sequence ID" value="OB06G11290.1"/>
    <property type="gene ID" value="OB06G11290"/>
</dbReference>
<dbReference type="Pfam" id="PF04578">
    <property type="entry name" value="DUF594"/>
    <property type="match status" value="1"/>
</dbReference>
<reference evidence="4" key="1">
    <citation type="journal article" date="2013" name="Nat. Commun.">
        <title>Whole-genome sequencing of Oryza brachyantha reveals mechanisms underlying Oryza genome evolution.</title>
        <authorList>
            <person name="Chen J."/>
            <person name="Huang Q."/>
            <person name="Gao D."/>
            <person name="Wang J."/>
            <person name="Lang Y."/>
            <person name="Liu T."/>
            <person name="Li B."/>
            <person name="Bai Z."/>
            <person name="Luis Goicoechea J."/>
            <person name="Liang C."/>
            <person name="Chen C."/>
            <person name="Zhang W."/>
            <person name="Sun S."/>
            <person name="Liao Y."/>
            <person name="Zhang X."/>
            <person name="Yang L."/>
            <person name="Song C."/>
            <person name="Wang M."/>
            <person name="Shi J."/>
            <person name="Liu G."/>
            <person name="Liu J."/>
            <person name="Zhou H."/>
            <person name="Zhou W."/>
            <person name="Yu Q."/>
            <person name="An N."/>
            <person name="Chen Y."/>
            <person name="Cai Q."/>
            <person name="Wang B."/>
            <person name="Liu B."/>
            <person name="Min J."/>
            <person name="Huang Y."/>
            <person name="Wu H."/>
            <person name="Li Z."/>
            <person name="Zhang Y."/>
            <person name="Yin Y."/>
            <person name="Song W."/>
            <person name="Jiang J."/>
            <person name="Jackson S.A."/>
            <person name="Wing R.A."/>
            <person name="Wang J."/>
            <person name="Chen M."/>
        </authorList>
    </citation>
    <scope>NUCLEOTIDE SEQUENCE [LARGE SCALE GENOMIC DNA]</scope>
    <source>
        <strain evidence="4">cv. IRGC 101232</strain>
    </source>
</reference>
<dbReference type="Pfam" id="PF13968">
    <property type="entry name" value="DUF4220"/>
    <property type="match status" value="1"/>
</dbReference>
<evidence type="ECO:0000313" key="5">
    <source>
        <dbReference type="Proteomes" id="UP000006038"/>
    </source>
</evidence>
<evidence type="ECO:0000256" key="2">
    <source>
        <dbReference type="SAM" id="Phobius"/>
    </source>
</evidence>
<keyword evidence="5" id="KW-1185">Reference proteome</keyword>
<evidence type="ECO:0000313" key="4">
    <source>
        <dbReference type="EnsemblPlants" id="OB06G11290.1"/>
    </source>
</evidence>
<proteinExistence type="predicted"/>
<dbReference type="HOGENOM" id="CLU_008762_0_1_1"/>
<feature type="transmembrane region" description="Helical" evidence="2">
    <location>
        <begin position="399"/>
        <end position="418"/>
    </location>
</feature>
<dbReference type="OMA" id="NLRWPPL"/>
<feature type="transmembrane region" description="Helical" evidence="2">
    <location>
        <begin position="424"/>
        <end position="443"/>
    </location>
</feature>
<keyword evidence="2" id="KW-0812">Transmembrane</keyword>
<organism evidence="4">
    <name type="scientific">Oryza brachyantha</name>
    <name type="common">malo sina</name>
    <dbReference type="NCBI Taxonomy" id="4533"/>
    <lineage>
        <taxon>Eukaryota</taxon>
        <taxon>Viridiplantae</taxon>
        <taxon>Streptophyta</taxon>
        <taxon>Embryophyta</taxon>
        <taxon>Tracheophyta</taxon>
        <taxon>Spermatophyta</taxon>
        <taxon>Magnoliopsida</taxon>
        <taxon>Liliopsida</taxon>
        <taxon>Poales</taxon>
        <taxon>Poaceae</taxon>
        <taxon>BOP clade</taxon>
        <taxon>Oryzoideae</taxon>
        <taxon>Oryzeae</taxon>
        <taxon>Oryzinae</taxon>
        <taxon>Oryza</taxon>
    </lineage>
</organism>
<dbReference type="Proteomes" id="UP000006038">
    <property type="component" value="Chromosome 6"/>
</dbReference>
<accession>J3MAT5</accession>
<feature type="domain" description="DUF4220" evidence="3">
    <location>
        <begin position="129"/>
        <end position="458"/>
    </location>
</feature>
<keyword evidence="2" id="KW-1133">Transmembrane helix</keyword>
<sequence length="792" mass="87245">MGNFTYADSSAEFSLVSGSLFMLFLAGFFSNLNLFGGMSELGAILSPRVRILFSSALSLFFPVMSYLFSEAKNMPLSSGGPSSPDSDLNFVAGIILTWMLLLELIRKKVDEIAMRGYSGTIFRAGRVVWLGSLVFSNIRSPGRRAVFGMFWVLCATKLVQRIAFTEVGKRSYNCGKNAWIINSYMFSTTTTTAAADKDDHGDAMLKRCKYIVTGEGGLDVKATADGYKIKNAGRSSLVTVGRIWSELDQDDDDRRRRRSGGGGPRIMFTHADDLKRMCLSFALFKLLRRRGCTTSATRRDEEGTAVAVMDMMNGEMNFLIEYYHSVVPVALASPFFLFVNYFLLPIVVLGVFFMTIILCGNGDASFAFRSLKTDNFTLQSTAVNTFLCLLLNAHSSTSAFFAIVNFAVTFLLFAMYLYEELWEFLVFLLSNWFMVSLLGTYTAKPSWRHSRAFRAFFRSILCLRPLMASYPALRIKQFSPINLRWPPLTLSMPPALMSLLVSTKRVPNQIKHAVVKSGWRPMREEARGDSVAEIILTWHVATGLLEQISRPPETALKKKATKKTKKLRDNFIVATTLSRYCAYLVAFHPELLPDYYEKAEEVYEAMKTELKDRLGCCRYYFSPPRARACAIINAPPGGLREKPGVVHDGARLAAFIKRPTAVAAATAAASAATPTATATATAATAAAIATATATGTGTATATAVASDGDADLETTWKLLAEFWTELIIYMAPSSDEELVIAHENVLGQGGEFITALWALTAHTGVDRAPRKYSASSAHDKSTSDEISITLTP</sequence>
<dbReference type="InterPro" id="IPR007658">
    <property type="entry name" value="DUF594"/>
</dbReference>
<feature type="transmembrane region" description="Helical" evidence="2">
    <location>
        <begin position="342"/>
        <end position="362"/>
    </location>
</feature>
<feature type="region of interest" description="Disordered" evidence="1">
    <location>
        <begin position="771"/>
        <end position="792"/>
    </location>
</feature>